<evidence type="ECO:0000256" key="1">
    <source>
        <dbReference type="ARBA" id="ARBA00022729"/>
    </source>
</evidence>
<dbReference type="GO" id="GO:0008234">
    <property type="term" value="F:cysteine-type peptidase activity"/>
    <property type="evidence" value="ECO:0007669"/>
    <property type="project" value="InterPro"/>
</dbReference>
<comment type="caution">
    <text evidence="3">The sequence shown here is derived from an EMBL/GenBank/DDBJ whole genome shotgun (WGS) entry which is preliminary data.</text>
</comment>
<name>A0A8J7C2Y5_9BACT</name>
<keyword evidence="1" id="KW-0732">Signal</keyword>
<dbReference type="Pfam" id="PF01364">
    <property type="entry name" value="Peptidase_C25"/>
    <property type="match status" value="1"/>
</dbReference>
<protein>
    <recommendedName>
        <fullName evidence="2">Gingipain domain-containing protein</fullName>
    </recommendedName>
</protein>
<sequence>GEFYDHPFAPHATYWLTWESAATPSPLPGTPKHIVSAPAPPLGGEFADTAYLRVHKERQVLDEPGVFLDNWSWDNTITSSRPEFYTLRTPEPGSAARFVIDIRGMYTRTYNGYIFKAAGWLNGDQANQGTVTFNRNAQNDSMRLRIFGESTEVLEGINRITLQNINENTNLKTKPLALDCYDIFYWAGLDLTDSPGQLEFAHWGEHVAALGTPVDLKVTVPAGVTPLLWDVTDPWSPAIYSGSGTAGPPSVHTYGFIREPASDRHFVAAVPGDLLKVDAGRRTNPVALRTRSVDVDYMVVCNGGFSGPAQTLADFHATFLPGTVSPRAMIVTEGEIYDNFSGGQKDAYAIRSYLKFVYEQSGHRLRFVCFLGNTTRDFRYYKDPDPSVELYDFLPTELRSNFPSFPAPYNSLPYASDDGLVSFEPGSWGVPDLPDLICGRLSASTVAEARRLVDNAIDYSSRPDAGLWRNKVLFTADDCVSFSSWPLPNGEDTHTRQAEYVTNSLLPLSLDVRKNYGVDYEFPPSSRVKPAMRVDINNEISSGGTIFYYVGHGAEDNLADEQIFQSRDIPNLTNRMMRSVFIAFSCDVGVFDSPSRLSMAEQFILAENGGGIGAICASQVSFIGPNDRLSNAFFMNLYPDRHVPKDVAPAEALFLAKNTYVNSRGNSQRYNFFGDPGVIL</sequence>
<dbReference type="Proteomes" id="UP000648239">
    <property type="component" value="Unassembled WGS sequence"/>
</dbReference>
<feature type="non-terminal residue" evidence="3">
    <location>
        <position position="1"/>
    </location>
</feature>
<evidence type="ECO:0000313" key="4">
    <source>
        <dbReference type="Proteomes" id="UP000648239"/>
    </source>
</evidence>
<dbReference type="EMBL" id="JACXWD010000177">
    <property type="protein sequence ID" value="MBD3869720.1"/>
    <property type="molecule type" value="Genomic_DNA"/>
</dbReference>
<gene>
    <name evidence="3" type="ORF">IFK94_16495</name>
</gene>
<feature type="domain" description="Gingipain" evidence="2">
    <location>
        <begin position="297"/>
        <end position="677"/>
    </location>
</feature>
<accession>A0A8J7C2Y5</accession>
<proteinExistence type="predicted"/>
<dbReference type="Gene3D" id="3.40.50.1460">
    <property type="match status" value="1"/>
</dbReference>
<dbReference type="CDD" id="cd02258">
    <property type="entry name" value="Peptidase_C25_N"/>
    <property type="match status" value="1"/>
</dbReference>
<dbReference type="Gene3D" id="3.40.50.10390">
    <property type="entry name" value="Gingipain r, domain 1"/>
    <property type="match status" value="1"/>
</dbReference>
<evidence type="ECO:0000259" key="2">
    <source>
        <dbReference type="Pfam" id="PF01364"/>
    </source>
</evidence>
<dbReference type="InterPro" id="IPR029031">
    <property type="entry name" value="Gingipain_N_sf"/>
</dbReference>
<dbReference type="GO" id="GO:0006508">
    <property type="term" value="P:proteolysis"/>
    <property type="evidence" value="ECO:0007669"/>
    <property type="project" value="InterPro"/>
</dbReference>
<dbReference type="SUPFAM" id="SSF52129">
    <property type="entry name" value="Caspase-like"/>
    <property type="match status" value="1"/>
</dbReference>
<dbReference type="InterPro" id="IPR001769">
    <property type="entry name" value="Gingipain"/>
</dbReference>
<reference evidence="3 4" key="1">
    <citation type="submission" date="2020-08" db="EMBL/GenBank/DDBJ databases">
        <title>Acidobacteriota in marine sediments use diverse sulfur dissimilation pathways.</title>
        <authorList>
            <person name="Wasmund K."/>
        </authorList>
    </citation>
    <scope>NUCLEOTIDE SEQUENCE [LARGE SCALE GENOMIC DNA]</scope>
    <source>
        <strain evidence="3">MAG AM4</strain>
    </source>
</reference>
<organism evidence="3 4">
    <name type="scientific">Candidatus Polarisedimenticola svalbardensis</name>
    <dbReference type="NCBI Taxonomy" id="2886004"/>
    <lineage>
        <taxon>Bacteria</taxon>
        <taxon>Pseudomonadati</taxon>
        <taxon>Acidobacteriota</taxon>
        <taxon>Candidatus Polarisedimenticolia</taxon>
        <taxon>Candidatus Polarisedimenticolales</taxon>
        <taxon>Candidatus Polarisedimenticolaceae</taxon>
        <taxon>Candidatus Polarisedimenticola</taxon>
    </lineage>
</organism>
<feature type="non-terminal residue" evidence="3">
    <location>
        <position position="680"/>
    </location>
</feature>
<dbReference type="AlphaFoldDB" id="A0A8J7C2Y5"/>
<dbReference type="InterPro" id="IPR029030">
    <property type="entry name" value="Caspase-like_dom_sf"/>
</dbReference>
<evidence type="ECO:0000313" key="3">
    <source>
        <dbReference type="EMBL" id="MBD3869720.1"/>
    </source>
</evidence>